<dbReference type="FunFam" id="3.40.190.10:FF:000035">
    <property type="entry name" value="Molybdate ABC transporter substrate-binding protein"/>
    <property type="match status" value="1"/>
</dbReference>
<name>A0A9D2REA0_9BURK</name>
<evidence type="ECO:0000256" key="3">
    <source>
        <dbReference type="ARBA" id="ARBA00022723"/>
    </source>
</evidence>
<evidence type="ECO:0000256" key="2">
    <source>
        <dbReference type="ARBA" id="ARBA00022505"/>
    </source>
</evidence>
<dbReference type="PANTHER" id="PTHR30632">
    <property type="entry name" value="MOLYBDATE-BINDING PERIPLASMIC PROTEIN"/>
    <property type="match status" value="1"/>
</dbReference>
<evidence type="ECO:0000256" key="1">
    <source>
        <dbReference type="ARBA" id="ARBA00009175"/>
    </source>
</evidence>
<comment type="similarity">
    <text evidence="1">Belongs to the bacterial solute-binding protein ModA family.</text>
</comment>
<evidence type="ECO:0000256" key="4">
    <source>
        <dbReference type="ARBA" id="ARBA00022729"/>
    </source>
</evidence>
<dbReference type="NCBIfam" id="TIGR01256">
    <property type="entry name" value="modA"/>
    <property type="match status" value="1"/>
</dbReference>
<keyword evidence="4 7" id="KW-0732">Signal</keyword>
<feature type="binding site" evidence="6">
    <location>
        <position position="40"/>
    </location>
    <ligand>
        <name>molybdate</name>
        <dbReference type="ChEBI" id="CHEBI:36264"/>
    </ligand>
</feature>
<dbReference type="GO" id="GO:0046872">
    <property type="term" value="F:metal ion binding"/>
    <property type="evidence" value="ECO:0007669"/>
    <property type="project" value="UniProtKB-KW"/>
</dbReference>
<keyword evidence="3 6" id="KW-0479">Metal-binding</keyword>
<keyword evidence="2 6" id="KW-0500">Molybdenum</keyword>
<reference evidence="8" key="2">
    <citation type="submission" date="2021-04" db="EMBL/GenBank/DDBJ databases">
        <authorList>
            <person name="Gilroy R."/>
        </authorList>
    </citation>
    <scope>NUCLEOTIDE SEQUENCE</scope>
    <source>
        <strain evidence="8">9264</strain>
    </source>
</reference>
<evidence type="ECO:0000256" key="5">
    <source>
        <dbReference type="ARBA" id="ARBA00062515"/>
    </source>
</evidence>
<gene>
    <name evidence="8" type="primary">modA</name>
    <name evidence="8" type="ORF">H9906_00205</name>
</gene>
<feature type="binding site" evidence="6">
    <location>
        <position position="68"/>
    </location>
    <ligand>
        <name>molybdate</name>
        <dbReference type="ChEBI" id="CHEBI:36264"/>
    </ligand>
</feature>
<dbReference type="AlphaFoldDB" id="A0A9D2REA0"/>
<comment type="subunit">
    <text evidence="5">The complex is composed of two ATP-binding proteins (ModC), two transmembrane proteins (ModB) and a solute-binding protein (ModA).</text>
</comment>
<evidence type="ECO:0000313" key="9">
    <source>
        <dbReference type="Proteomes" id="UP000823889"/>
    </source>
</evidence>
<proteinExistence type="inferred from homology"/>
<evidence type="ECO:0000256" key="7">
    <source>
        <dbReference type="SAM" id="SignalP"/>
    </source>
</evidence>
<protein>
    <submittedName>
        <fullName evidence="8">Molybdate ABC transporter substrate-binding protein</fullName>
    </submittedName>
</protein>
<dbReference type="GO" id="GO:0015689">
    <property type="term" value="P:molybdate ion transport"/>
    <property type="evidence" value="ECO:0007669"/>
    <property type="project" value="InterPro"/>
</dbReference>
<organism evidence="8 9">
    <name type="scientific">Candidatus Paenalcaligenes intestinipullorum</name>
    <dbReference type="NCBI Taxonomy" id="2838718"/>
    <lineage>
        <taxon>Bacteria</taxon>
        <taxon>Pseudomonadati</taxon>
        <taxon>Pseudomonadota</taxon>
        <taxon>Betaproteobacteria</taxon>
        <taxon>Burkholderiales</taxon>
        <taxon>Alcaligenaceae</taxon>
        <taxon>Paenalcaligenes</taxon>
    </lineage>
</organism>
<dbReference type="PANTHER" id="PTHR30632:SF0">
    <property type="entry name" value="SULFATE-BINDING PROTEIN"/>
    <property type="match status" value="1"/>
</dbReference>
<feature type="signal peptide" evidence="7">
    <location>
        <begin position="1"/>
        <end position="30"/>
    </location>
</feature>
<dbReference type="PIRSF" id="PIRSF004846">
    <property type="entry name" value="ModA"/>
    <property type="match status" value="1"/>
</dbReference>
<dbReference type="Pfam" id="PF13531">
    <property type="entry name" value="SBP_bac_11"/>
    <property type="match status" value="1"/>
</dbReference>
<evidence type="ECO:0000313" key="8">
    <source>
        <dbReference type="EMBL" id="HJD43438.1"/>
    </source>
</evidence>
<sequence>MKHTSYSIFKKWFAAAAVASAFALSATTHAADLTVSAAASLTNAFEEVGAAFAAKQKDTEVVNSFAASDVLLQQIISGAPVDVFASADQKAMDKAVEADVVEADTRVNFVQNEVVLIVPNDNPRNITGLESLKNKDVTSIALGNPASVPVGRYTQGALEKAGEWDTVKKHEVLGENVRQVLDYVSRGEVDAGFVFATDAAAAKDKVKVIETLETVTPVTYPIAVVKRDGVNSTAQAYIDFVLSEEGQDILAKYGFAKP</sequence>
<dbReference type="EMBL" id="DWUQ01000003">
    <property type="protein sequence ID" value="HJD43438.1"/>
    <property type="molecule type" value="Genomic_DNA"/>
</dbReference>
<feature type="chain" id="PRO_5038636528" evidence="7">
    <location>
        <begin position="31"/>
        <end position="258"/>
    </location>
</feature>
<dbReference type="SUPFAM" id="SSF53850">
    <property type="entry name" value="Periplasmic binding protein-like II"/>
    <property type="match status" value="1"/>
</dbReference>
<feature type="binding site" evidence="6">
    <location>
        <position position="177"/>
    </location>
    <ligand>
        <name>molybdate</name>
        <dbReference type="ChEBI" id="CHEBI:36264"/>
    </ligand>
</feature>
<comment type="caution">
    <text evidence="8">The sequence shown here is derived from an EMBL/GenBank/DDBJ whole genome shotgun (WGS) entry which is preliminary data.</text>
</comment>
<evidence type="ECO:0000256" key="6">
    <source>
        <dbReference type="PIRSR" id="PIRSR004846-1"/>
    </source>
</evidence>
<dbReference type="InterPro" id="IPR005950">
    <property type="entry name" value="ModA"/>
</dbReference>
<dbReference type="GO" id="GO:0030973">
    <property type="term" value="F:molybdate ion binding"/>
    <property type="evidence" value="ECO:0007669"/>
    <property type="project" value="TreeGrafter"/>
</dbReference>
<reference evidence="8" key="1">
    <citation type="journal article" date="2021" name="PeerJ">
        <title>Extensive microbial diversity within the chicken gut microbiome revealed by metagenomics and culture.</title>
        <authorList>
            <person name="Gilroy R."/>
            <person name="Ravi A."/>
            <person name="Getino M."/>
            <person name="Pursley I."/>
            <person name="Horton D.L."/>
            <person name="Alikhan N.F."/>
            <person name="Baker D."/>
            <person name="Gharbi K."/>
            <person name="Hall N."/>
            <person name="Watson M."/>
            <person name="Adriaenssens E.M."/>
            <person name="Foster-Nyarko E."/>
            <person name="Jarju S."/>
            <person name="Secka A."/>
            <person name="Antonio M."/>
            <person name="Oren A."/>
            <person name="Chaudhuri R.R."/>
            <person name="La Ragione R."/>
            <person name="Hildebrand F."/>
            <person name="Pallen M.J."/>
        </authorList>
    </citation>
    <scope>NUCLEOTIDE SEQUENCE</scope>
    <source>
        <strain evidence="8">9264</strain>
    </source>
</reference>
<dbReference type="GO" id="GO:1901359">
    <property type="term" value="F:tungstate binding"/>
    <property type="evidence" value="ECO:0007669"/>
    <property type="project" value="UniProtKB-ARBA"/>
</dbReference>
<accession>A0A9D2REA0</accession>
<dbReference type="Proteomes" id="UP000823889">
    <property type="component" value="Unassembled WGS sequence"/>
</dbReference>
<dbReference type="InterPro" id="IPR050682">
    <property type="entry name" value="ModA/WtpA"/>
</dbReference>
<dbReference type="Gene3D" id="3.40.190.10">
    <property type="entry name" value="Periplasmic binding protein-like II"/>
    <property type="match status" value="2"/>
</dbReference>